<proteinExistence type="predicted"/>
<protein>
    <submittedName>
        <fullName evidence="3">Uncharacterized protein</fullName>
    </submittedName>
</protein>
<evidence type="ECO:0000313" key="3">
    <source>
        <dbReference type="EMBL" id="GAA2923489.1"/>
    </source>
</evidence>
<reference evidence="3 4" key="1">
    <citation type="journal article" date="2019" name="Int. J. Syst. Evol. Microbiol.">
        <title>The Global Catalogue of Microorganisms (GCM) 10K type strain sequencing project: providing services to taxonomists for standard genome sequencing and annotation.</title>
        <authorList>
            <consortium name="The Broad Institute Genomics Platform"/>
            <consortium name="The Broad Institute Genome Sequencing Center for Infectious Disease"/>
            <person name="Wu L."/>
            <person name="Ma J."/>
        </authorList>
    </citation>
    <scope>NUCLEOTIDE SEQUENCE [LARGE SCALE GENOMIC DNA]</scope>
    <source>
        <strain evidence="3 4">JCM 9088</strain>
    </source>
</reference>
<dbReference type="EMBL" id="BAAAUD010000007">
    <property type="protein sequence ID" value="GAA2923489.1"/>
    <property type="molecule type" value="Genomic_DNA"/>
</dbReference>
<feature type="signal peptide" evidence="2">
    <location>
        <begin position="1"/>
        <end position="16"/>
    </location>
</feature>
<feature type="chain" id="PRO_5047004434" evidence="2">
    <location>
        <begin position="17"/>
        <end position="291"/>
    </location>
</feature>
<sequence>MAAAVVWSLAPAVSFAAPARFSPALGPVSEQSASERAVQSGEAVAVTAATTEYTTTVANPDGTFTLTQSTQPQRARTEDGTWAGIDTTLVTRADGTVGPKNAVVDLSFSGGGNGSQMVRLGVGEKVLGLGWPGTLPKPALAGATATYANVPVDDVDLQLTATAEGYREVLVVKTAQAAASPELQQVRLSTVGEGLSVVPGEGGGVRAVDADGNAVLRGPAGQMWDSAGDDDTQGGPEPQLLRAAQEPQPQSQQESGRDPATPGQGDASAELPVEVRDGSISVVPDQDLLRG</sequence>
<gene>
    <name evidence="3" type="ORF">GCM10010446_04610</name>
</gene>
<evidence type="ECO:0000313" key="4">
    <source>
        <dbReference type="Proteomes" id="UP001500403"/>
    </source>
</evidence>
<feature type="region of interest" description="Disordered" evidence="1">
    <location>
        <begin position="216"/>
        <end position="291"/>
    </location>
</feature>
<evidence type="ECO:0000256" key="1">
    <source>
        <dbReference type="SAM" id="MobiDB-lite"/>
    </source>
</evidence>
<feature type="compositionally biased region" description="Low complexity" evidence="1">
    <location>
        <begin position="243"/>
        <end position="254"/>
    </location>
</feature>
<evidence type="ECO:0000256" key="2">
    <source>
        <dbReference type="SAM" id="SignalP"/>
    </source>
</evidence>
<organism evidence="3 4">
    <name type="scientific">Streptomyces enissocaesilis</name>
    <dbReference type="NCBI Taxonomy" id="332589"/>
    <lineage>
        <taxon>Bacteria</taxon>
        <taxon>Bacillati</taxon>
        <taxon>Actinomycetota</taxon>
        <taxon>Actinomycetes</taxon>
        <taxon>Kitasatosporales</taxon>
        <taxon>Streptomycetaceae</taxon>
        <taxon>Streptomyces</taxon>
        <taxon>Streptomyces rochei group</taxon>
    </lineage>
</organism>
<comment type="caution">
    <text evidence="3">The sequence shown here is derived from an EMBL/GenBank/DDBJ whole genome shotgun (WGS) entry which is preliminary data.</text>
</comment>
<name>A0ABN3WPS2_9ACTN</name>
<keyword evidence="2" id="KW-0732">Signal</keyword>
<accession>A0ABN3WPS2</accession>
<dbReference type="RefSeq" id="WP_344489728.1">
    <property type="nucleotide sequence ID" value="NZ_BAAAUD010000007.1"/>
</dbReference>
<keyword evidence="4" id="KW-1185">Reference proteome</keyword>
<dbReference type="Proteomes" id="UP001500403">
    <property type="component" value="Unassembled WGS sequence"/>
</dbReference>